<evidence type="ECO:0000313" key="2">
    <source>
        <dbReference type="Proteomes" id="UP001430848"/>
    </source>
</evidence>
<dbReference type="EMBL" id="JAKNSF020000195">
    <property type="protein sequence ID" value="KAK7707788.1"/>
    <property type="molecule type" value="Genomic_DNA"/>
</dbReference>
<comment type="caution">
    <text evidence="1">The sequence shown here is derived from an EMBL/GenBank/DDBJ whole genome shotgun (WGS) entry which is preliminary data.</text>
</comment>
<dbReference type="Proteomes" id="UP001430848">
    <property type="component" value="Unassembled WGS sequence"/>
</dbReference>
<accession>A0ABR1NMW0</accession>
<organism evidence="1 2">
    <name type="scientific">Diaporthe eres</name>
    <name type="common">Phomopsis oblonga</name>
    <dbReference type="NCBI Taxonomy" id="83184"/>
    <lineage>
        <taxon>Eukaryota</taxon>
        <taxon>Fungi</taxon>
        <taxon>Dikarya</taxon>
        <taxon>Ascomycota</taxon>
        <taxon>Pezizomycotina</taxon>
        <taxon>Sordariomycetes</taxon>
        <taxon>Sordariomycetidae</taxon>
        <taxon>Diaporthales</taxon>
        <taxon>Diaporthaceae</taxon>
        <taxon>Diaporthe</taxon>
        <taxon>Diaporthe eres species complex</taxon>
    </lineage>
</organism>
<gene>
    <name evidence="1" type="ORF">SLS63_013662</name>
</gene>
<evidence type="ECO:0000313" key="1">
    <source>
        <dbReference type="EMBL" id="KAK7707788.1"/>
    </source>
</evidence>
<protein>
    <submittedName>
        <fullName evidence="1">Uncharacterized protein</fullName>
    </submittedName>
</protein>
<name>A0ABR1NMW0_DIAER</name>
<sequence length="165" mass="18441">MEAEILRRRTALSMAETQIDEYDSENNIKAIQSIIHLRMSSSMSSKTRSTSSAVSFSILEEEMEILDGLLEHVTGSSKPPNDENGDVLENKLMALPTQLSALFNTEIREVTHEGNDIDEQIMMDMVVENQKRVSVLRHIELVANKVKDVTRNNQDGSCGQQSTCA</sequence>
<proteinExistence type="predicted"/>
<reference evidence="1 2" key="1">
    <citation type="submission" date="2024-02" db="EMBL/GenBank/DDBJ databases">
        <title>De novo assembly and annotation of 12 fungi associated with fruit tree decline syndrome in Ontario, Canada.</title>
        <authorList>
            <person name="Sulman M."/>
            <person name="Ellouze W."/>
            <person name="Ilyukhin E."/>
        </authorList>
    </citation>
    <scope>NUCLEOTIDE SEQUENCE [LARGE SCALE GENOMIC DNA]</scope>
    <source>
        <strain evidence="1 2">M169</strain>
    </source>
</reference>
<keyword evidence="2" id="KW-1185">Reference proteome</keyword>